<dbReference type="AlphaFoldDB" id="A0A7W3IQM7"/>
<comment type="caution">
    <text evidence="2">The sequence shown here is derived from an EMBL/GenBank/DDBJ whole genome shotgun (WGS) entry which is preliminary data.</text>
</comment>
<protein>
    <submittedName>
        <fullName evidence="2">Vancomycin permeability regulator SanA</fullName>
    </submittedName>
</protein>
<evidence type="ECO:0000313" key="2">
    <source>
        <dbReference type="EMBL" id="MBA8793459.1"/>
    </source>
</evidence>
<dbReference type="EMBL" id="JACGWT010000002">
    <property type="protein sequence ID" value="MBA8793459.1"/>
    <property type="molecule type" value="Genomic_DNA"/>
</dbReference>
<dbReference type="InterPro" id="IPR003848">
    <property type="entry name" value="DUF218"/>
</dbReference>
<sequence>MSPGRRALLLFGAAAGSVVGAAAAGLAGSVIMVRLLARGRVLSEAEVPARGVGLVLGAQVYPSGRPSRFLAARLELARRLFAQGRLAVIIVSGDRRAPEYDEPAAMRHYLINVGVPAERIVIDGGGLDTFDSCHRARHVFGVRRLTVVSQTYHLPRAVATARALGLDAVGVGDRTVRGGEAWRRGAVRDQIACVKTVLDLLGHLAGLRDPSGTERSDAVREALGR</sequence>
<proteinExistence type="predicted"/>
<dbReference type="PANTHER" id="PTHR30336:SF6">
    <property type="entry name" value="INTEGRAL MEMBRANE PROTEIN"/>
    <property type="match status" value="1"/>
</dbReference>
<evidence type="ECO:0000313" key="3">
    <source>
        <dbReference type="Proteomes" id="UP000523079"/>
    </source>
</evidence>
<dbReference type="PROSITE" id="PS51318">
    <property type="entry name" value="TAT"/>
    <property type="match status" value="1"/>
</dbReference>
<dbReference type="RefSeq" id="WP_220483563.1">
    <property type="nucleotide sequence ID" value="NZ_JACGWT010000002.1"/>
</dbReference>
<dbReference type="PANTHER" id="PTHR30336">
    <property type="entry name" value="INNER MEMBRANE PROTEIN, PROBABLE PERMEASE"/>
    <property type="match status" value="1"/>
</dbReference>
<dbReference type="Pfam" id="PF02698">
    <property type="entry name" value="DUF218"/>
    <property type="match status" value="1"/>
</dbReference>
<dbReference type="InterPro" id="IPR006311">
    <property type="entry name" value="TAT_signal"/>
</dbReference>
<dbReference type="Proteomes" id="UP000523079">
    <property type="component" value="Unassembled WGS sequence"/>
</dbReference>
<accession>A0A7W3IQM7</accession>
<evidence type="ECO:0000259" key="1">
    <source>
        <dbReference type="Pfam" id="PF02698"/>
    </source>
</evidence>
<organism evidence="2 3">
    <name type="scientific">Microlunatus kandeliicorticis</name>
    <dbReference type="NCBI Taxonomy" id="1759536"/>
    <lineage>
        <taxon>Bacteria</taxon>
        <taxon>Bacillati</taxon>
        <taxon>Actinomycetota</taxon>
        <taxon>Actinomycetes</taxon>
        <taxon>Propionibacteriales</taxon>
        <taxon>Propionibacteriaceae</taxon>
        <taxon>Microlunatus</taxon>
    </lineage>
</organism>
<dbReference type="GO" id="GO:0005886">
    <property type="term" value="C:plasma membrane"/>
    <property type="evidence" value="ECO:0007669"/>
    <property type="project" value="TreeGrafter"/>
</dbReference>
<dbReference type="CDD" id="cd06259">
    <property type="entry name" value="YdcF-like"/>
    <property type="match status" value="1"/>
</dbReference>
<reference evidence="2 3" key="1">
    <citation type="submission" date="2020-07" db="EMBL/GenBank/DDBJ databases">
        <title>Sequencing the genomes of 1000 actinobacteria strains.</title>
        <authorList>
            <person name="Klenk H.-P."/>
        </authorList>
    </citation>
    <scope>NUCLEOTIDE SEQUENCE [LARGE SCALE GENOMIC DNA]</scope>
    <source>
        <strain evidence="2 3">DSM 100723</strain>
    </source>
</reference>
<feature type="domain" description="DUF218" evidence="1">
    <location>
        <begin position="54"/>
        <end position="168"/>
    </location>
</feature>
<name>A0A7W3IQM7_9ACTN</name>
<gene>
    <name evidence="2" type="ORF">FHX74_001064</name>
</gene>
<dbReference type="InterPro" id="IPR051599">
    <property type="entry name" value="Cell_Envelope_Assoc"/>
</dbReference>
<keyword evidence="3" id="KW-1185">Reference proteome</keyword>